<dbReference type="InterPro" id="IPR011050">
    <property type="entry name" value="Pectin_lyase_fold/virulence"/>
</dbReference>
<organism evidence="11 12">
    <name type="scientific">Cinchona calisaya</name>
    <dbReference type="NCBI Taxonomy" id="153742"/>
    <lineage>
        <taxon>Eukaryota</taxon>
        <taxon>Viridiplantae</taxon>
        <taxon>Streptophyta</taxon>
        <taxon>Embryophyta</taxon>
        <taxon>Tracheophyta</taxon>
        <taxon>Spermatophyta</taxon>
        <taxon>Magnoliopsida</taxon>
        <taxon>eudicotyledons</taxon>
        <taxon>Gunneridae</taxon>
        <taxon>Pentapetalae</taxon>
        <taxon>asterids</taxon>
        <taxon>lamiids</taxon>
        <taxon>Gentianales</taxon>
        <taxon>Rubiaceae</taxon>
        <taxon>Cinchonoideae</taxon>
        <taxon>Cinchoneae</taxon>
        <taxon>Cinchona</taxon>
    </lineage>
</organism>
<sequence length="400" mass="43565">MASSSTFGIALVLIPFWCAVNASTYFPVTKFFNVVNYGARSDGTTDNSQAFLRAWRDACKWKGKSRLLIPRGTYMLNSVTFIGPCNGEMTVLIRGTLKAPSIPPLFFTNTWIVFRYIDNLTVKGGGYLDGQGASAWRYNDCFKNARCLPLPISLRFDFIRNGQIKYLRSINSKKAHINLFACNNINISYVRLTAPENSPNTDGIHIGSSTNIKISRVNIGTGDDCISMVSGSQNIDISDVFCGPGHGISIGSLGRSFQKEYVMGINVVNATFNSTQNGVRIKTWSPSYSSLASNIKFQNIIMQNVNNPIIIDQDYCPFCGLRGGQSISQVQIKDVTFRNIWGTSSSKLAISLQCSQVVPCQNVKLANIDLAYKGPGGPAAASCSNVIGTSYGKLVPPGCL</sequence>
<comment type="similarity">
    <text evidence="2 9">Belongs to the glycosyl hydrolase 28 family.</text>
</comment>
<keyword evidence="12" id="KW-1185">Reference proteome</keyword>
<evidence type="ECO:0000256" key="7">
    <source>
        <dbReference type="ARBA" id="ARBA00023316"/>
    </source>
</evidence>
<dbReference type="InterPro" id="IPR006626">
    <property type="entry name" value="PbH1"/>
</dbReference>
<evidence type="ECO:0000256" key="5">
    <source>
        <dbReference type="ARBA" id="ARBA00022801"/>
    </source>
</evidence>
<dbReference type="EMBL" id="JBJUIK010000011">
    <property type="protein sequence ID" value="KAL3513112.1"/>
    <property type="molecule type" value="Genomic_DNA"/>
</dbReference>
<dbReference type="GO" id="GO:0071555">
    <property type="term" value="P:cell wall organization"/>
    <property type="evidence" value="ECO:0007669"/>
    <property type="project" value="UniProtKB-KW"/>
</dbReference>
<keyword evidence="4" id="KW-0964">Secreted</keyword>
<evidence type="ECO:0000313" key="11">
    <source>
        <dbReference type="EMBL" id="KAL3513112.1"/>
    </source>
</evidence>
<evidence type="ECO:0000256" key="8">
    <source>
        <dbReference type="PROSITE-ProRule" id="PRU10052"/>
    </source>
</evidence>
<name>A0ABD2Z3Z3_9GENT</name>
<evidence type="ECO:0000256" key="2">
    <source>
        <dbReference type="ARBA" id="ARBA00008834"/>
    </source>
</evidence>
<dbReference type="Gene3D" id="2.160.20.10">
    <property type="entry name" value="Single-stranded right-handed beta-helix, Pectin lyase-like"/>
    <property type="match status" value="1"/>
</dbReference>
<dbReference type="SUPFAM" id="SSF51126">
    <property type="entry name" value="Pectin lyase-like"/>
    <property type="match status" value="1"/>
</dbReference>
<feature type="active site" evidence="8">
    <location>
        <position position="246"/>
    </location>
</feature>
<dbReference type="SMART" id="SM00710">
    <property type="entry name" value="PbH1"/>
    <property type="match status" value="6"/>
</dbReference>
<evidence type="ECO:0000256" key="4">
    <source>
        <dbReference type="ARBA" id="ARBA00022525"/>
    </source>
</evidence>
<dbReference type="Proteomes" id="UP001630127">
    <property type="component" value="Unassembled WGS sequence"/>
</dbReference>
<evidence type="ECO:0000313" key="12">
    <source>
        <dbReference type="Proteomes" id="UP001630127"/>
    </source>
</evidence>
<evidence type="ECO:0000256" key="9">
    <source>
        <dbReference type="RuleBase" id="RU361169"/>
    </source>
</evidence>
<evidence type="ECO:0000256" key="10">
    <source>
        <dbReference type="SAM" id="SignalP"/>
    </source>
</evidence>
<protein>
    <recommendedName>
        <fullName evidence="13">Exopolygalacturonase-like</fullName>
    </recommendedName>
</protein>
<feature type="chain" id="PRO_5044863166" description="Exopolygalacturonase-like" evidence="10">
    <location>
        <begin position="23"/>
        <end position="400"/>
    </location>
</feature>
<proteinExistence type="inferred from homology"/>
<dbReference type="Pfam" id="PF00295">
    <property type="entry name" value="Glyco_hydro_28"/>
    <property type="match status" value="1"/>
</dbReference>
<evidence type="ECO:0000256" key="6">
    <source>
        <dbReference type="ARBA" id="ARBA00023295"/>
    </source>
</evidence>
<accession>A0ABD2Z3Z3</accession>
<comment type="caution">
    <text evidence="11">The sequence shown here is derived from an EMBL/GenBank/DDBJ whole genome shotgun (WGS) entry which is preliminary data.</text>
</comment>
<comment type="subcellular location">
    <subcellularLocation>
        <location evidence="1">Secreted</location>
        <location evidence="1">Cell wall</location>
    </subcellularLocation>
</comment>
<dbReference type="FunFam" id="2.160.20.10:FF:000004">
    <property type="entry name" value="Pectin lyase-like superfamily protein"/>
    <property type="match status" value="1"/>
</dbReference>
<keyword evidence="6 9" id="KW-0326">Glycosidase</keyword>
<evidence type="ECO:0000256" key="1">
    <source>
        <dbReference type="ARBA" id="ARBA00004191"/>
    </source>
</evidence>
<dbReference type="InterPro" id="IPR012334">
    <property type="entry name" value="Pectin_lyas_fold"/>
</dbReference>
<keyword evidence="3" id="KW-0134">Cell wall</keyword>
<evidence type="ECO:0008006" key="13">
    <source>
        <dbReference type="Google" id="ProtNLM"/>
    </source>
</evidence>
<keyword evidence="10" id="KW-0732">Signal</keyword>
<evidence type="ECO:0000256" key="3">
    <source>
        <dbReference type="ARBA" id="ARBA00022512"/>
    </source>
</evidence>
<dbReference type="AlphaFoldDB" id="A0ABD2Z3Z3"/>
<feature type="signal peptide" evidence="10">
    <location>
        <begin position="1"/>
        <end position="22"/>
    </location>
</feature>
<dbReference type="PANTHER" id="PTHR31375">
    <property type="match status" value="1"/>
</dbReference>
<dbReference type="GO" id="GO:0004553">
    <property type="term" value="F:hydrolase activity, hydrolyzing O-glycosyl compounds"/>
    <property type="evidence" value="ECO:0007669"/>
    <property type="project" value="UniProtKB-ARBA"/>
</dbReference>
<keyword evidence="5 9" id="KW-0378">Hydrolase</keyword>
<gene>
    <name evidence="11" type="ORF">ACH5RR_025829</name>
</gene>
<reference evidence="11 12" key="1">
    <citation type="submission" date="2024-11" db="EMBL/GenBank/DDBJ databases">
        <title>A near-complete genome assembly of Cinchona calisaya.</title>
        <authorList>
            <person name="Lian D.C."/>
            <person name="Zhao X.W."/>
            <person name="Wei L."/>
        </authorList>
    </citation>
    <scope>NUCLEOTIDE SEQUENCE [LARGE SCALE GENOMIC DNA]</scope>
    <source>
        <tissue evidence="11">Nenye</tissue>
    </source>
</reference>
<dbReference type="PROSITE" id="PS00502">
    <property type="entry name" value="POLYGALACTURONASE"/>
    <property type="match status" value="1"/>
</dbReference>
<dbReference type="InterPro" id="IPR000743">
    <property type="entry name" value="Glyco_hydro_28"/>
</dbReference>
<keyword evidence="7" id="KW-0961">Cell wall biogenesis/degradation</keyword>